<accession>A0AA88PBU9</accession>
<feature type="region of interest" description="Disordered" evidence="1">
    <location>
        <begin position="1"/>
        <end position="22"/>
    </location>
</feature>
<dbReference type="Proteomes" id="UP001187343">
    <property type="component" value="Unassembled WGS sequence"/>
</dbReference>
<evidence type="ECO:0000313" key="2">
    <source>
        <dbReference type="EMBL" id="KAK2884218.1"/>
    </source>
</evidence>
<gene>
    <name evidence="2" type="ORF">Q8A67_017855</name>
</gene>
<evidence type="ECO:0000256" key="1">
    <source>
        <dbReference type="SAM" id="MobiDB-lite"/>
    </source>
</evidence>
<reference evidence="2" key="1">
    <citation type="submission" date="2023-08" db="EMBL/GenBank/DDBJ databases">
        <title>Chromosome-level Genome Assembly of mud carp (Cirrhinus molitorella).</title>
        <authorList>
            <person name="Liu H."/>
        </authorList>
    </citation>
    <scope>NUCLEOTIDE SEQUENCE</scope>
    <source>
        <strain evidence="2">Prfri</strain>
        <tissue evidence="2">Muscle</tissue>
    </source>
</reference>
<proteinExistence type="predicted"/>
<protein>
    <submittedName>
        <fullName evidence="2">Uncharacterized protein</fullName>
    </submittedName>
</protein>
<name>A0AA88PBU9_9TELE</name>
<dbReference type="EMBL" id="JAUYZG010000017">
    <property type="protein sequence ID" value="KAK2884218.1"/>
    <property type="molecule type" value="Genomic_DNA"/>
</dbReference>
<keyword evidence="3" id="KW-1185">Reference proteome</keyword>
<comment type="caution">
    <text evidence="2">The sequence shown here is derived from an EMBL/GenBank/DDBJ whole genome shotgun (WGS) entry which is preliminary data.</text>
</comment>
<dbReference type="AlphaFoldDB" id="A0AA88PBU9"/>
<sequence length="68" mass="7602">MARTPVRKFAASLKQSRHQHRLEQEGKNILSRVVGISGNNVCSRDSIAAIYMLIFERSAAACQKEKEA</sequence>
<organism evidence="2 3">
    <name type="scientific">Cirrhinus molitorella</name>
    <name type="common">mud carp</name>
    <dbReference type="NCBI Taxonomy" id="172907"/>
    <lineage>
        <taxon>Eukaryota</taxon>
        <taxon>Metazoa</taxon>
        <taxon>Chordata</taxon>
        <taxon>Craniata</taxon>
        <taxon>Vertebrata</taxon>
        <taxon>Euteleostomi</taxon>
        <taxon>Actinopterygii</taxon>
        <taxon>Neopterygii</taxon>
        <taxon>Teleostei</taxon>
        <taxon>Ostariophysi</taxon>
        <taxon>Cypriniformes</taxon>
        <taxon>Cyprinidae</taxon>
        <taxon>Labeoninae</taxon>
        <taxon>Labeonini</taxon>
        <taxon>Cirrhinus</taxon>
    </lineage>
</organism>
<evidence type="ECO:0000313" key="3">
    <source>
        <dbReference type="Proteomes" id="UP001187343"/>
    </source>
</evidence>